<keyword evidence="6" id="KW-0812">Transmembrane</keyword>
<evidence type="ECO:0000259" key="7">
    <source>
        <dbReference type="PROSITE" id="PS51352"/>
    </source>
</evidence>
<evidence type="ECO:0000256" key="3">
    <source>
        <dbReference type="ARBA" id="ARBA00023002"/>
    </source>
</evidence>
<keyword evidence="6" id="KW-0472">Membrane</keyword>
<evidence type="ECO:0000256" key="4">
    <source>
        <dbReference type="ARBA" id="ARBA00023157"/>
    </source>
</evidence>
<protein>
    <submittedName>
        <fullName evidence="8">Protein-disulfide isomerase</fullName>
    </submittedName>
</protein>
<dbReference type="InterPro" id="IPR013766">
    <property type="entry name" value="Thioredoxin_domain"/>
</dbReference>
<dbReference type="PANTHER" id="PTHR13887">
    <property type="entry name" value="GLUTATHIONE S-TRANSFERASE KAPPA"/>
    <property type="match status" value="1"/>
</dbReference>
<keyword evidence="5" id="KW-0676">Redox-active center</keyword>
<organism evidence="8 9">
    <name type="scientific">Leucobacter luti</name>
    <dbReference type="NCBI Taxonomy" id="340320"/>
    <lineage>
        <taxon>Bacteria</taxon>
        <taxon>Bacillati</taxon>
        <taxon>Actinomycetota</taxon>
        <taxon>Actinomycetes</taxon>
        <taxon>Micrococcales</taxon>
        <taxon>Microbacteriaceae</taxon>
        <taxon>Leucobacter</taxon>
    </lineage>
</organism>
<dbReference type="InterPro" id="IPR036249">
    <property type="entry name" value="Thioredoxin-like_sf"/>
</dbReference>
<gene>
    <name evidence="8" type="ORF">EDF62_0401</name>
</gene>
<feature type="domain" description="Thioredoxin" evidence="7">
    <location>
        <begin position="56"/>
        <end position="239"/>
    </location>
</feature>
<feature type="transmembrane region" description="Helical" evidence="6">
    <location>
        <begin position="25"/>
        <end position="46"/>
    </location>
</feature>
<dbReference type="GO" id="GO:0016491">
    <property type="term" value="F:oxidoreductase activity"/>
    <property type="evidence" value="ECO:0007669"/>
    <property type="project" value="UniProtKB-KW"/>
</dbReference>
<accession>A0A4R6S8S9</accession>
<keyword evidence="9" id="KW-1185">Reference proteome</keyword>
<proteinExistence type="inferred from homology"/>
<name>A0A4R6S8S9_9MICO</name>
<dbReference type="Proteomes" id="UP000295601">
    <property type="component" value="Unassembled WGS sequence"/>
</dbReference>
<dbReference type="RefSeq" id="WP_133615585.1">
    <property type="nucleotide sequence ID" value="NZ_SNYA01000001.1"/>
</dbReference>
<dbReference type="Pfam" id="PF13462">
    <property type="entry name" value="Thioredoxin_4"/>
    <property type="match status" value="1"/>
</dbReference>
<dbReference type="OrthoDB" id="117402at2"/>
<keyword evidence="6" id="KW-1133">Transmembrane helix</keyword>
<dbReference type="InterPro" id="IPR012336">
    <property type="entry name" value="Thioredoxin-like_fold"/>
</dbReference>
<dbReference type="SUPFAM" id="SSF52833">
    <property type="entry name" value="Thioredoxin-like"/>
    <property type="match status" value="1"/>
</dbReference>
<keyword evidence="3" id="KW-0560">Oxidoreductase</keyword>
<evidence type="ECO:0000256" key="5">
    <source>
        <dbReference type="ARBA" id="ARBA00023284"/>
    </source>
</evidence>
<comment type="caution">
    <text evidence="8">The sequence shown here is derived from an EMBL/GenBank/DDBJ whole genome shotgun (WGS) entry which is preliminary data.</text>
</comment>
<sequence>MTHDPATRPTATPEPRKRLSTSAKAAVITIPAVLALFLVLILGAVISQSNSEPKALGAGGSAARVPMVTDDSHVLDDAGPDAPTLVEFLDFECEACGALYPVVEGIRDDYQGRINVVVRYFPIPGHLNSMNAAIAVEAAAQQGEFEGMYRQMFATQTEWGERQESEAPRFRGFAEELGLDMDRFDAAVADPATQERVEADFAAGQALGVQGTPTFFVDGEPLDPTQLSDITDALDRAIAARQ</sequence>
<comment type="similarity">
    <text evidence="1">Belongs to the thioredoxin family. DsbA subfamily.</text>
</comment>
<evidence type="ECO:0000313" key="9">
    <source>
        <dbReference type="Proteomes" id="UP000295601"/>
    </source>
</evidence>
<reference evidence="8 9" key="1">
    <citation type="submission" date="2019-03" db="EMBL/GenBank/DDBJ databases">
        <title>Genomic analyses of the natural microbiome of Caenorhabditis elegans.</title>
        <authorList>
            <person name="Samuel B."/>
        </authorList>
    </citation>
    <scope>NUCLEOTIDE SEQUENCE [LARGE SCALE GENOMIC DNA]</scope>
    <source>
        <strain evidence="8 9">JUb18</strain>
    </source>
</reference>
<dbReference type="PROSITE" id="PS51352">
    <property type="entry name" value="THIOREDOXIN_2"/>
    <property type="match status" value="1"/>
</dbReference>
<dbReference type="AlphaFoldDB" id="A0A4R6S8S9"/>
<evidence type="ECO:0000313" key="8">
    <source>
        <dbReference type="EMBL" id="TDP95707.1"/>
    </source>
</evidence>
<keyword evidence="2" id="KW-0732">Signal</keyword>
<dbReference type="Gene3D" id="3.40.30.10">
    <property type="entry name" value="Glutaredoxin"/>
    <property type="match status" value="1"/>
</dbReference>
<keyword evidence="4" id="KW-1015">Disulfide bond</keyword>
<evidence type="ECO:0000256" key="6">
    <source>
        <dbReference type="SAM" id="Phobius"/>
    </source>
</evidence>
<evidence type="ECO:0000256" key="2">
    <source>
        <dbReference type="ARBA" id="ARBA00022729"/>
    </source>
</evidence>
<evidence type="ECO:0000256" key="1">
    <source>
        <dbReference type="ARBA" id="ARBA00005791"/>
    </source>
</evidence>
<keyword evidence="8" id="KW-0413">Isomerase</keyword>
<dbReference type="GO" id="GO:0016853">
    <property type="term" value="F:isomerase activity"/>
    <property type="evidence" value="ECO:0007669"/>
    <property type="project" value="UniProtKB-KW"/>
</dbReference>
<dbReference type="EMBL" id="SNYA01000001">
    <property type="protein sequence ID" value="TDP95707.1"/>
    <property type="molecule type" value="Genomic_DNA"/>
</dbReference>
<dbReference type="PANTHER" id="PTHR13887:SF14">
    <property type="entry name" value="DISULFIDE BOND FORMATION PROTEIN D"/>
    <property type="match status" value="1"/>
</dbReference>